<evidence type="ECO:0000313" key="3">
    <source>
        <dbReference type="Proteomes" id="UP000007575"/>
    </source>
</evidence>
<feature type="domain" description="AbiEi antitoxin C-terminal" evidence="1">
    <location>
        <begin position="2"/>
        <end position="85"/>
    </location>
</feature>
<evidence type="ECO:0000259" key="1">
    <source>
        <dbReference type="Pfam" id="PF09407"/>
    </source>
</evidence>
<evidence type="ECO:0000313" key="2">
    <source>
        <dbReference type="EMBL" id="AFD28265.1"/>
    </source>
</evidence>
<accession>H8H418</accession>
<dbReference type="Pfam" id="PF09407">
    <property type="entry name" value="AbiEi_1"/>
    <property type="match status" value="1"/>
</dbReference>
<dbReference type="InterPro" id="IPR018547">
    <property type="entry name" value="AbiEi_C"/>
</dbReference>
<keyword evidence="2" id="KW-0614">Plasmid</keyword>
<dbReference type="Proteomes" id="UP000007575">
    <property type="component" value="Plasmid P6"/>
</dbReference>
<protein>
    <recommendedName>
        <fullName evidence="1">AbiEi antitoxin C-terminal domain-containing protein</fullName>
    </recommendedName>
</protein>
<reference evidence="2 3" key="1">
    <citation type="journal article" date="2012" name="PLoS ONE">
        <title>Genome sequence and transcriptome analysis of the radioresistant bacterium Deinococcus gobiensis: insights into the extreme environmental adaptations.</title>
        <authorList>
            <person name="Yuan M."/>
            <person name="Chen M."/>
            <person name="Zhang W."/>
            <person name="Lu W."/>
            <person name="Wang J."/>
            <person name="Yang M."/>
            <person name="Zhao P."/>
            <person name="Tang R."/>
            <person name="Li X."/>
            <person name="Hao Y."/>
            <person name="Zhou Z."/>
            <person name="Zhan Y."/>
            <person name="Yu H."/>
            <person name="Teng C."/>
            <person name="Yan Y."/>
            <person name="Ping S."/>
            <person name="Wang Y."/>
            <person name="Lin M."/>
        </authorList>
    </citation>
    <scope>NUCLEOTIDE SEQUENCE [LARGE SCALE GENOMIC DNA]</scope>
    <source>
        <strain evidence="3">DSM 21396 / JCM 16679 / CGMCC 1.7299 / I-0</strain>
        <plasmid evidence="2">P6</plasmid>
    </source>
</reference>
<name>H8H418_DEIGI</name>
<proteinExistence type="predicted"/>
<gene>
    <name evidence="2" type="ordered locus">DGo_PF0042</name>
</gene>
<dbReference type="KEGG" id="dgo:DGo_PF0042"/>
<dbReference type="EMBL" id="CP002197">
    <property type="protein sequence ID" value="AFD28265.1"/>
    <property type="molecule type" value="Genomic_DNA"/>
</dbReference>
<dbReference type="HOGENOM" id="CLU_2259135_0_0_0"/>
<organism evidence="2 3">
    <name type="scientific">Deinococcus gobiensis (strain DSM 21396 / JCM 16679 / CGMCC 1.7299 / I-0)</name>
    <dbReference type="NCBI Taxonomy" id="745776"/>
    <lineage>
        <taxon>Bacteria</taxon>
        <taxon>Thermotogati</taxon>
        <taxon>Deinococcota</taxon>
        <taxon>Deinococci</taxon>
        <taxon>Deinococcales</taxon>
        <taxon>Deinococcaceae</taxon>
        <taxon>Deinococcus</taxon>
    </lineage>
</organism>
<sequence>MPARLHMIVAPNFRKKPPPGLILHTAVLPASDLQQRTAYQVTTPLRTLLDIAGSPTSPEHLHSGLSEALERGLIRRRRLEERLLDPSTPPQARKRLLVALEAL</sequence>
<geneLocation type="plasmid" evidence="2 3">
    <name>P6</name>
</geneLocation>
<dbReference type="AlphaFoldDB" id="H8H418"/>
<dbReference type="PATRIC" id="fig|745776.4.peg.4120"/>
<keyword evidence="3" id="KW-1185">Reference proteome</keyword>